<dbReference type="PROSITE" id="PS51677">
    <property type="entry name" value="NODB"/>
    <property type="match status" value="1"/>
</dbReference>
<dbReference type="PANTHER" id="PTHR10587">
    <property type="entry name" value="GLYCOSYL TRANSFERASE-RELATED"/>
    <property type="match status" value="1"/>
</dbReference>
<evidence type="ECO:0000256" key="6">
    <source>
        <dbReference type="ARBA" id="ARBA00032976"/>
    </source>
</evidence>
<evidence type="ECO:0000256" key="1">
    <source>
        <dbReference type="ARBA" id="ARBA00003236"/>
    </source>
</evidence>
<dbReference type="Pfam" id="PF01522">
    <property type="entry name" value="Polysacc_deac_1"/>
    <property type="match status" value="1"/>
</dbReference>
<accession>A0A7W9FBB7</accession>
<dbReference type="RefSeq" id="WP_183218082.1">
    <property type="nucleotide sequence ID" value="NZ_CAJFZW010000019.1"/>
</dbReference>
<organism evidence="9 10">
    <name type="scientific">Brevundimonas aurantiaca</name>
    <dbReference type="NCBI Taxonomy" id="74316"/>
    <lineage>
        <taxon>Bacteria</taxon>
        <taxon>Pseudomonadati</taxon>
        <taxon>Pseudomonadota</taxon>
        <taxon>Alphaproteobacteria</taxon>
        <taxon>Caulobacterales</taxon>
        <taxon>Caulobacteraceae</taxon>
        <taxon>Brevundimonas</taxon>
    </lineage>
</organism>
<dbReference type="AlphaFoldDB" id="A0A7W9FBB7"/>
<dbReference type="SUPFAM" id="SSF88713">
    <property type="entry name" value="Glycoside hydrolase/deacetylase"/>
    <property type="match status" value="1"/>
</dbReference>
<evidence type="ECO:0000256" key="7">
    <source>
        <dbReference type="SAM" id="SignalP"/>
    </source>
</evidence>
<evidence type="ECO:0000259" key="8">
    <source>
        <dbReference type="PROSITE" id="PS51677"/>
    </source>
</evidence>
<dbReference type="GO" id="GO:0005975">
    <property type="term" value="P:carbohydrate metabolic process"/>
    <property type="evidence" value="ECO:0007669"/>
    <property type="project" value="InterPro"/>
</dbReference>
<evidence type="ECO:0000313" key="9">
    <source>
        <dbReference type="EMBL" id="MBB5741268.1"/>
    </source>
</evidence>
<dbReference type="EMBL" id="JACHOQ010000012">
    <property type="protein sequence ID" value="MBB5741268.1"/>
    <property type="molecule type" value="Genomic_DNA"/>
</dbReference>
<dbReference type="InterPro" id="IPR011330">
    <property type="entry name" value="Glyco_hydro/deAcase_b/a-brl"/>
</dbReference>
<comment type="similarity">
    <text evidence="2">Belongs to the polysaccharide deacetylase family.</text>
</comment>
<sequence length="328" mass="36094">MTRRLFSLILALVAGLGSPALAQDRKVAVTFDDLPYQGPAAALCDPAQLMRLTTDFLAMLKPLDTHGTAFVNDGRVCEATRASTLPKVLNLWLDAGLDLGNHSFSHINIHQTTAEAYLADVDAGAATTRAALQARGRTLRWFRHPYLFTGETQEKHDAIAAGLAERGYTVAPVTIDNNDWMFADVYRKAEQLGDAALKRRIGEAYVAHMTRVLDFYEPYSAELTGGREPAQVLLLHANSLNQAYYPQIHALYLARGYRFVSLEEALADPIYAHADTYVRPNGISWLHRWKATDGEAIRWEPEPPAWIVAANKAPASELQAIAGAQTAP</sequence>
<evidence type="ECO:0000256" key="5">
    <source>
        <dbReference type="ARBA" id="ARBA00022801"/>
    </source>
</evidence>
<dbReference type="GO" id="GO:0016020">
    <property type="term" value="C:membrane"/>
    <property type="evidence" value="ECO:0007669"/>
    <property type="project" value="TreeGrafter"/>
</dbReference>
<feature type="signal peptide" evidence="7">
    <location>
        <begin position="1"/>
        <end position="22"/>
    </location>
</feature>
<keyword evidence="7" id="KW-0732">Signal</keyword>
<keyword evidence="5" id="KW-0378">Hydrolase</keyword>
<feature type="domain" description="NodB homology" evidence="8">
    <location>
        <begin position="25"/>
        <end position="260"/>
    </location>
</feature>
<gene>
    <name evidence="9" type="ORF">GGQ93_003007</name>
</gene>
<dbReference type="InterPro" id="IPR050248">
    <property type="entry name" value="Polysacc_deacetylase_ArnD"/>
</dbReference>
<dbReference type="GO" id="GO:0046872">
    <property type="term" value="F:metal ion binding"/>
    <property type="evidence" value="ECO:0007669"/>
    <property type="project" value="UniProtKB-KW"/>
</dbReference>
<evidence type="ECO:0000256" key="4">
    <source>
        <dbReference type="ARBA" id="ARBA00022723"/>
    </source>
</evidence>
<dbReference type="PANTHER" id="PTHR10587:SF133">
    <property type="entry name" value="CHITIN DEACETYLASE 1-RELATED"/>
    <property type="match status" value="1"/>
</dbReference>
<evidence type="ECO:0000313" key="10">
    <source>
        <dbReference type="Proteomes" id="UP000527324"/>
    </source>
</evidence>
<keyword evidence="10" id="KW-1185">Reference proteome</keyword>
<dbReference type="GO" id="GO:0016810">
    <property type="term" value="F:hydrolase activity, acting on carbon-nitrogen (but not peptide) bonds"/>
    <property type="evidence" value="ECO:0007669"/>
    <property type="project" value="InterPro"/>
</dbReference>
<dbReference type="CDD" id="cd10960">
    <property type="entry name" value="CE4_NodB_like_1"/>
    <property type="match status" value="1"/>
</dbReference>
<dbReference type="Proteomes" id="UP000527324">
    <property type="component" value="Unassembled WGS sequence"/>
</dbReference>
<protein>
    <recommendedName>
        <fullName evidence="3">Chitooligosaccharide deacetylase</fullName>
    </recommendedName>
    <alternativeName>
        <fullName evidence="6">Nodulation protein B</fullName>
    </alternativeName>
</protein>
<comment type="caution">
    <text evidence="9">The sequence shown here is derived from an EMBL/GenBank/DDBJ whole genome shotgun (WGS) entry which is preliminary data.</text>
</comment>
<name>A0A7W9FBB7_9CAUL</name>
<reference evidence="9 10" key="1">
    <citation type="submission" date="2020-08" db="EMBL/GenBank/DDBJ databases">
        <title>Genomic Encyclopedia of Type Strains, Phase IV (KMG-IV): sequencing the most valuable type-strain genomes for metagenomic binning, comparative biology and taxonomic classification.</title>
        <authorList>
            <person name="Goeker M."/>
        </authorList>
    </citation>
    <scope>NUCLEOTIDE SEQUENCE [LARGE SCALE GENOMIC DNA]</scope>
    <source>
        <strain evidence="9 10">DSM 4731</strain>
    </source>
</reference>
<dbReference type="InterPro" id="IPR002509">
    <property type="entry name" value="NODB_dom"/>
</dbReference>
<evidence type="ECO:0000256" key="2">
    <source>
        <dbReference type="ARBA" id="ARBA00010973"/>
    </source>
</evidence>
<dbReference type="Gene3D" id="3.20.20.370">
    <property type="entry name" value="Glycoside hydrolase/deacetylase"/>
    <property type="match status" value="1"/>
</dbReference>
<feature type="chain" id="PRO_5030848795" description="Chitooligosaccharide deacetylase" evidence="7">
    <location>
        <begin position="23"/>
        <end position="328"/>
    </location>
</feature>
<evidence type="ECO:0000256" key="3">
    <source>
        <dbReference type="ARBA" id="ARBA00020071"/>
    </source>
</evidence>
<comment type="function">
    <text evidence="1">Is involved in generating a small heat-stable compound (Nod), an acylated oligomer of N-acetylglucosamine, that stimulates mitosis in various plant protoplasts.</text>
</comment>
<keyword evidence="4" id="KW-0479">Metal-binding</keyword>
<proteinExistence type="inferred from homology"/>